<keyword evidence="2" id="KW-1185">Reference proteome</keyword>
<reference evidence="1 2" key="1">
    <citation type="submission" date="2018-07" db="EMBL/GenBank/DDBJ databases">
        <title>High-quality-draft genome sequence of Gaiella occulta.</title>
        <authorList>
            <person name="Severino R."/>
            <person name="Froufe H.J.C."/>
            <person name="Rainey F.A."/>
            <person name="Barroso C."/>
            <person name="Albuquerque L."/>
            <person name="Lobo-Da-Cunha A."/>
            <person name="Da Costa M.S."/>
            <person name="Egas C."/>
        </authorList>
    </citation>
    <scope>NUCLEOTIDE SEQUENCE [LARGE SCALE GENOMIC DNA]</scope>
    <source>
        <strain evidence="1 2">F2-233</strain>
    </source>
</reference>
<sequence>MPDRALVARVLGGAWRRDSPVPGERHRWCVAAFTRALHADGAR</sequence>
<proteinExistence type="predicted"/>
<gene>
    <name evidence="1" type="ORF">Gocc_1264</name>
</gene>
<reference evidence="2" key="2">
    <citation type="journal article" date="2019" name="MicrobiologyOpen">
        <title>High-quality draft genome sequence of Gaiella occulta isolated from a 150 meter deep mineral water borehole and comparison with the genome sequences of other deep-branching lineages of the phylum Actinobacteria.</title>
        <authorList>
            <person name="Severino R."/>
            <person name="Froufe H.J.C."/>
            <person name="Barroso C."/>
            <person name="Albuquerque L."/>
            <person name="Lobo-da-Cunha A."/>
            <person name="da Costa M.S."/>
            <person name="Egas C."/>
        </authorList>
    </citation>
    <scope>NUCLEOTIDE SEQUENCE [LARGE SCALE GENOMIC DNA]</scope>
    <source>
        <strain evidence="2">F2-233</strain>
    </source>
</reference>
<comment type="caution">
    <text evidence="1">The sequence shown here is derived from an EMBL/GenBank/DDBJ whole genome shotgun (WGS) entry which is preliminary data.</text>
</comment>
<dbReference type="AlphaFoldDB" id="A0A7M2YZD7"/>
<dbReference type="Proteomes" id="UP000254134">
    <property type="component" value="Unassembled WGS sequence"/>
</dbReference>
<organism evidence="1 2">
    <name type="scientific">Gaiella occulta</name>
    <dbReference type="NCBI Taxonomy" id="1002870"/>
    <lineage>
        <taxon>Bacteria</taxon>
        <taxon>Bacillati</taxon>
        <taxon>Actinomycetota</taxon>
        <taxon>Thermoleophilia</taxon>
        <taxon>Gaiellales</taxon>
        <taxon>Gaiellaceae</taxon>
        <taxon>Gaiella</taxon>
    </lineage>
</organism>
<evidence type="ECO:0000313" key="1">
    <source>
        <dbReference type="EMBL" id="RDI75466.1"/>
    </source>
</evidence>
<name>A0A7M2YZD7_9ACTN</name>
<dbReference type="EMBL" id="QQZY01000002">
    <property type="protein sequence ID" value="RDI75466.1"/>
    <property type="molecule type" value="Genomic_DNA"/>
</dbReference>
<accession>A0A7M2YZD7</accession>
<protein>
    <submittedName>
        <fullName evidence="1">Uncharacterized protein</fullName>
    </submittedName>
</protein>
<dbReference type="RefSeq" id="WP_281268425.1">
    <property type="nucleotide sequence ID" value="NZ_QQZY01000002.1"/>
</dbReference>
<evidence type="ECO:0000313" key="2">
    <source>
        <dbReference type="Proteomes" id="UP000254134"/>
    </source>
</evidence>